<evidence type="ECO:0000259" key="10">
    <source>
        <dbReference type="SMART" id="SM00986"/>
    </source>
</evidence>
<keyword evidence="3" id="KW-0004">4Fe-4S</keyword>
<dbReference type="Pfam" id="PF13566">
    <property type="entry name" value="DUF4130"/>
    <property type="match status" value="1"/>
</dbReference>
<proteinExistence type="inferred from homology"/>
<evidence type="ECO:0000256" key="3">
    <source>
        <dbReference type="ARBA" id="ARBA00022485"/>
    </source>
</evidence>
<keyword evidence="12" id="KW-1185">Reference proteome</keyword>
<dbReference type="GO" id="GO:0006281">
    <property type="term" value="P:DNA repair"/>
    <property type="evidence" value="ECO:0007669"/>
    <property type="project" value="UniProtKB-KW"/>
</dbReference>
<keyword evidence="6" id="KW-0378">Hydrolase</keyword>
<evidence type="ECO:0000313" key="11">
    <source>
        <dbReference type="EMBL" id="APW36269.1"/>
    </source>
</evidence>
<dbReference type="SUPFAM" id="SSF52141">
    <property type="entry name" value="Uracil-DNA glycosylase-like"/>
    <property type="match status" value="1"/>
</dbReference>
<sequence length="498" mass="54475">MPEISAVTRTVSLAAEDDLPGFRRAARRLVAEGVVPEDVSWFVRSTAEADLFDTGRGVDGAVDPAPALMLPAFFAAGCQHAGLHADPGRFGLLYRLLWRLVHEPGLRHDPLDADRVAMEQMARAVRRDQHKMTAFVRFRPLAVPADEGEGAAETIHVAWFEPQHHTLRATAPFFARRFAQMAWAILTPERSARWDGRRLSFGPGARREDAPAADAGEQLWLTYYENIFNPARLKLKMMQKEMPRFYWKNLPEAALIQPLTALSAERSGRMVEQAASEPVRRRSAASLALRIEPAAMGVVGAATSLEDLRTATERCRACPIGHAATQAVPGEGPVGARLMFVGEQPGDQEDLHGRPFVGPAGQLLARAMAELGVERASVYLTNAVRHFKFEPRGKRRIHKTPAQQEAAACAHWLEEEIAMVQPGALVALGATAARSLLGRPVAVTAERGRWLGRADGRQVLVTLHPAALLRMAPHQFDAAFAAWLADLRLAFEGSAALA</sequence>
<evidence type="ECO:0000256" key="2">
    <source>
        <dbReference type="ARBA" id="ARBA00019403"/>
    </source>
</evidence>
<dbReference type="Proteomes" id="UP000186609">
    <property type="component" value="Chromosome"/>
</dbReference>
<dbReference type="NCBIfam" id="TIGR03914">
    <property type="entry name" value="UDG_fam_dom"/>
    <property type="match status" value="1"/>
</dbReference>
<dbReference type="SMART" id="SM00987">
    <property type="entry name" value="UreE_C"/>
    <property type="match status" value="1"/>
</dbReference>
<evidence type="ECO:0000256" key="1">
    <source>
        <dbReference type="ARBA" id="ARBA00006521"/>
    </source>
</evidence>
<dbReference type="InterPro" id="IPR051536">
    <property type="entry name" value="UDG_Type-4/5"/>
</dbReference>
<dbReference type="Pfam" id="PF03167">
    <property type="entry name" value="UDG"/>
    <property type="match status" value="1"/>
</dbReference>
<dbReference type="STRING" id="1842727.RD110_02785"/>
<keyword evidence="8" id="KW-0411">Iron-sulfur</keyword>
<comment type="similarity">
    <text evidence="1">Belongs to the uracil-DNA glycosylase (UDG) superfamily. Type 4 (UDGa) family.</text>
</comment>
<dbReference type="GO" id="GO:0051539">
    <property type="term" value="F:4 iron, 4 sulfur cluster binding"/>
    <property type="evidence" value="ECO:0007669"/>
    <property type="project" value="UniProtKB-KW"/>
</dbReference>
<evidence type="ECO:0000313" key="12">
    <source>
        <dbReference type="Proteomes" id="UP000186609"/>
    </source>
</evidence>
<evidence type="ECO:0000256" key="9">
    <source>
        <dbReference type="ARBA" id="ARBA00023204"/>
    </source>
</evidence>
<dbReference type="GO" id="GO:0097506">
    <property type="term" value="F:deaminated base DNA N-glycosylase activity"/>
    <property type="evidence" value="ECO:0007669"/>
    <property type="project" value="UniProtKB-ARBA"/>
</dbReference>
<dbReference type="RefSeq" id="WP_076196482.1">
    <property type="nucleotide sequence ID" value="NZ_CP019236.1"/>
</dbReference>
<gene>
    <name evidence="11" type="ORF">RD110_02785</name>
</gene>
<dbReference type="InterPro" id="IPR023875">
    <property type="entry name" value="DNA_repair_put"/>
</dbReference>
<dbReference type="NCBIfam" id="TIGR03915">
    <property type="entry name" value="SAM_7_link_chp"/>
    <property type="match status" value="1"/>
</dbReference>
<evidence type="ECO:0000256" key="4">
    <source>
        <dbReference type="ARBA" id="ARBA00022723"/>
    </source>
</evidence>
<dbReference type="EMBL" id="CP019236">
    <property type="protein sequence ID" value="APW36269.1"/>
    <property type="molecule type" value="Genomic_DNA"/>
</dbReference>
<dbReference type="SMART" id="SM00986">
    <property type="entry name" value="UDG"/>
    <property type="match status" value="1"/>
</dbReference>
<keyword evidence="5" id="KW-0227">DNA damage</keyword>
<keyword evidence="7" id="KW-0408">Iron</keyword>
<name>A0A1P8JRA4_9BURK</name>
<evidence type="ECO:0000256" key="7">
    <source>
        <dbReference type="ARBA" id="ARBA00023004"/>
    </source>
</evidence>
<dbReference type="InterPro" id="IPR005273">
    <property type="entry name" value="Ura-DNA_glyco_family4"/>
</dbReference>
<dbReference type="KEGG" id="rhy:RD110_02785"/>
<dbReference type="Gene3D" id="3.40.470.10">
    <property type="entry name" value="Uracil-DNA glycosylase-like domain"/>
    <property type="match status" value="1"/>
</dbReference>
<dbReference type="CDD" id="cd10030">
    <property type="entry name" value="UDG-F4_TTUDGA_SPO1dp_like"/>
    <property type="match status" value="1"/>
</dbReference>
<dbReference type="OrthoDB" id="5290748at2"/>
<keyword evidence="9" id="KW-0234">DNA repair</keyword>
<feature type="domain" description="Uracil-DNA glycosylase-like" evidence="10">
    <location>
        <begin position="329"/>
        <end position="488"/>
    </location>
</feature>
<evidence type="ECO:0000256" key="8">
    <source>
        <dbReference type="ARBA" id="ARBA00023014"/>
    </source>
</evidence>
<dbReference type="InterPro" id="IPR005122">
    <property type="entry name" value="Uracil-DNA_glycosylase-like"/>
</dbReference>
<reference evidence="11 12" key="1">
    <citation type="submission" date="2017-01" db="EMBL/GenBank/DDBJ databases">
        <authorList>
            <person name="Mah S.A."/>
            <person name="Swanson W.J."/>
            <person name="Moy G.W."/>
            <person name="Vacquier V.D."/>
        </authorList>
    </citation>
    <scope>NUCLEOTIDE SEQUENCE [LARGE SCALE GENOMIC DNA]</scope>
    <source>
        <strain evidence="11 12">DCY110</strain>
    </source>
</reference>
<dbReference type="InterPro" id="IPR025404">
    <property type="entry name" value="DUF4130"/>
</dbReference>
<evidence type="ECO:0000256" key="6">
    <source>
        <dbReference type="ARBA" id="ARBA00022801"/>
    </source>
</evidence>
<protein>
    <recommendedName>
        <fullName evidence="2">Type-4 uracil-DNA glycosylase</fullName>
    </recommendedName>
</protein>
<keyword evidence="4" id="KW-0479">Metal-binding</keyword>
<organism evidence="11 12">
    <name type="scientific">Rhodoferax koreensis</name>
    <dbReference type="NCBI Taxonomy" id="1842727"/>
    <lineage>
        <taxon>Bacteria</taxon>
        <taxon>Pseudomonadati</taxon>
        <taxon>Pseudomonadota</taxon>
        <taxon>Betaproteobacteria</taxon>
        <taxon>Burkholderiales</taxon>
        <taxon>Comamonadaceae</taxon>
        <taxon>Rhodoferax</taxon>
    </lineage>
</organism>
<dbReference type="PANTHER" id="PTHR33693:SF9">
    <property type="entry name" value="TYPE-4 URACIL-DNA GLYCOSYLASE"/>
    <property type="match status" value="1"/>
</dbReference>
<dbReference type="GO" id="GO:0046872">
    <property type="term" value="F:metal ion binding"/>
    <property type="evidence" value="ECO:0007669"/>
    <property type="project" value="UniProtKB-KW"/>
</dbReference>
<evidence type="ECO:0000256" key="5">
    <source>
        <dbReference type="ARBA" id="ARBA00022763"/>
    </source>
</evidence>
<accession>A0A1P8JRA4</accession>
<dbReference type="InterPro" id="IPR036895">
    <property type="entry name" value="Uracil-DNA_glycosylase-like_sf"/>
</dbReference>
<dbReference type="AlphaFoldDB" id="A0A1P8JRA4"/>
<dbReference type="NCBIfam" id="TIGR00758">
    <property type="entry name" value="UDG_fam4"/>
    <property type="match status" value="1"/>
</dbReference>
<dbReference type="PANTHER" id="PTHR33693">
    <property type="entry name" value="TYPE-5 URACIL-DNA GLYCOSYLASE"/>
    <property type="match status" value="1"/>
</dbReference>